<feature type="domain" description="Heterokaryon incompatibility" evidence="1">
    <location>
        <begin position="297"/>
        <end position="444"/>
    </location>
</feature>
<sequence>MVTGAMDSQAVVEYMEQRLLVLKATNPPFRRKHFSVEAPHTCEHCKDEAIRIDIRSTTTRCFDCLWVGVGKAAADPLYIVCGGCNKLLANSDLVVYLASLTHSPSEAIVASQSGCALYELLVDSLILAESNSTDGWTKAKSRFSVDSSRFTLYSQSFVSDPQAICSLQMRVGRVGNTSGIALAELDIWTTASSKASRLISSRPYEQDVTSKSSIKFSRQCLKSCLETHYRCRGRLTLDSDRQARRPGYAMVQESSKTEDIPSRLLHIAPAIGPNRVRLIEVRHLTDEEKHEISKAGFAALSYCWGGDQVGKLMTTNYTRLRNGFDTLETMKTIQDAVWVAREIGLEYLWVDSLCILQDDAQDKEREIARMGKYYGGATVTICAASASTASEGFLHRRATPSYAAGPIRLPLRNKDGESEGDVLLLQEDLDLTEPTTTRGWTMQESLLSRRILAFTQRQIYWCCVNSYAGCGGKIVDLADRVTGGQESLVGNIHPMGSMMDRNTLSRWILLLEQYTRRQLGFEGDKLLAFSAVAADTADACKARGEDVIYLAGLLVEHHDQHSWLHQLLWFSYPTPAHSTRPKAYRAPSWSWAAVDGSIGIGSNRVTETAAHVEMTASVEDHFIDLLDPNAPFGSVLGGYLTLWAKKIPVSNCINSSLPTQVMLDWTVVEKELHSTARIEFFPDAREDIQTLRDEVSDQQSPSRPSLSLICLYEEPTTASSSRLGIVAVGLIVSTGPGTEVQTFTRIGLFRIRGGMDTLGHEVNNEASEIFRPVEKQCLRIV</sequence>
<dbReference type="InterPro" id="IPR010730">
    <property type="entry name" value="HET"/>
</dbReference>
<proteinExistence type="predicted"/>
<dbReference type="EMBL" id="JAGMUV010000020">
    <property type="protein sequence ID" value="KAH7125956.1"/>
    <property type="molecule type" value="Genomic_DNA"/>
</dbReference>
<accession>A0A9P9IMN7</accession>
<protein>
    <submittedName>
        <fullName evidence="2">Heterokaryon incompatibility protein-domain-containing protein</fullName>
    </submittedName>
</protein>
<dbReference type="Pfam" id="PF06985">
    <property type="entry name" value="HET"/>
    <property type="match status" value="1"/>
</dbReference>
<keyword evidence="3" id="KW-1185">Reference proteome</keyword>
<evidence type="ECO:0000313" key="2">
    <source>
        <dbReference type="EMBL" id="KAH7125956.1"/>
    </source>
</evidence>
<organism evidence="2 3">
    <name type="scientific">Dactylonectria macrodidyma</name>
    <dbReference type="NCBI Taxonomy" id="307937"/>
    <lineage>
        <taxon>Eukaryota</taxon>
        <taxon>Fungi</taxon>
        <taxon>Dikarya</taxon>
        <taxon>Ascomycota</taxon>
        <taxon>Pezizomycotina</taxon>
        <taxon>Sordariomycetes</taxon>
        <taxon>Hypocreomycetidae</taxon>
        <taxon>Hypocreales</taxon>
        <taxon>Nectriaceae</taxon>
        <taxon>Dactylonectria</taxon>
    </lineage>
</organism>
<evidence type="ECO:0000259" key="1">
    <source>
        <dbReference type="Pfam" id="PF06985"/>
    </source>
</evidence>
<dbReference type="OrthoDB" id="5125733at2759"/>
<comment type="caution">
    <text evidence="2">The sequence shown here is derived from an EMBL/GenBank/DDBJ whole genome shotgun (WGS) entry which is preliminary data.</text>
</comment>
<dbReference type="PANTHER" id="PTHR33112:SF16">
    <property type="entry name" value="HETEROKARYON INCOMPATIBILITY DOMAIN-CONTAINING PROTEIN"/>
    <property type="match status" value="1"/>
</dbReference>
<gene>
    <name evidence="2" type="ORF">EDB81DRAFT_810224</name>
</gene>
<dbReference type="Proteomes" id="UP000738349">
    <property type="component" value="Unassembled WGS sequence"/>
</dbReference>
<dbReference type="PANTHER" id="PTHR33112">
    <property type="entry name" value="DOMAIN PROTEIN, PUTATIVE-RELATED"/>
    <property type="match status" value="1"/>
</dbReference>
<name>A0A9P9IMN7_9HYPO</name>
<dbReference type="AlphaFoldDB" id="A0A9P9IMN7"/>
<evidence type="ECO:0000313" key="3">
    <source>
        <dbReference type="Proteomes" id="UP000738349"/>
    </source>
</evidence>
<reference evidence="2" key="1">
    <citation type="journal article" date="2021" name="Nat. Commun.">
        <title>Genetic determinants of endophytism in the Arabidopsis root mycobiome.</title>
        <authorList>
            <person name="Mesny F."/>
            <person name="Miyauchi S."/>
            <person name="Thiergart T."/>
            <person name="Pickel B."/>
            <person name="Atanasova L."/>
            <person name="Karlsson M."/>
            <person name="Huettel B."/>
            <person name="Barry K.W."/>
            <person name="Haridas S."/>
            <person name="Chen C."/>
            <person name="Bauer D."/>
            <person name="Andreopoulos W."/>
            <person name="Pangilinan J."/>
            <person name="LaButti K."/>
            <person name="Riley R."/>
            <person name="Lipzen A."/>
            <person name="Clum A."/>
            <person name="Drula E."/>
            <person name="Henrissat B."/>
            <person name="Kohler A."/>
            <person name="Grigoriev I.V."/>
            <person name="Martin F.M."/>
            <person name="Hacquard S."/>
        </authorList>
    </citation>
    <scope>NUCLEOTIDE SEQUENCE</scope>
    <source>
        <strain evidence="2">MPI-CAGE-AT-0147</strain>
    </source>
</reference>